<evidence type="ECO:0000256" key="1">
    <source>
        <dbReference type="SAM" id="MobiDB-lite"/>
    </source>
</evidence>
<organism evidence="2 3">
    <name type="scientific">Monilinia laxa</name>
    <name type="common">Brown rot fungus</name>
    <name type="synonym">Sclerotinia laxa</name>
    <dbReference type="NCBI Taxonomy" id="61186"/>
    <lineage>
        <taxon>Eukaryota</taxon>
        <taxon>Fungi</taxon>
        <taxon>Dikarya</taxon>
        <taxon>Ascomycota</taxon>
        <taxon>Pezizomycotina</taxon>
        <taxon>Leotiomycetes</taxon>
        <taxon>Helotiales</taxon>
        <taxon>Sclerotiniaceae</taxon>
        <taxon>Monilinia</taxon>
    </lineage>
</organism>
<accession>A0A5N6KLP6</accession>
<dbReference type="InterPro" id="IPR038883">
    <property type="entry name" value="AN11006-like"/>
</dbReference>
<evidence type="ECO:0008006" key="4">
    <source>
        <dbReference type="Google" id="ProtNLM"/>
    </source>
</evidence>
<dbReference type="AlphaFoldDB" id="A0A5N6KLP6"/>
<dbReference type="Proteomes" id="UP000326757">
    <property type="component" value="Unassembled WGS sequence"/>
</dbReference>
<name>A0A5N6KLP6_MONLA</name>
<proteinExistence type="predicted"/>
<feature type="compositionally biased region" description="Basic and acidic residues" evidence="1">
    <location>
        <begin position="13"/>
        <end position="36"/>
    </location>
</feature>
<dbReference type="EMBL" id="VIGI01000001">
    <property type="protein sequence ID" value="KAB8304557.1"/>
    <property type="molecule type" value="Genomic_DNA"/>
</dbReference>
<feature type="region of interest" description="Disordered" evidence="1">
    <location>
        <begin position="1"/>
        <end position="50"/>
    </location>
</feature>
<dbReference type="OrthoDB" id="5413827at2759"/>
<evidence type="ECO:0000313" key="2">
    <source>
        <dbReference type="EMBL" id="KAB8304557.1"/>
    </source>
</evidence>
<sequence>MPLPKAQKPSNEGLEKRASAAKSRERPAPKDRDKNGDIIGSETSIASRKRRCPRVTMASLQIDDENDDLSQFTTSFRADSHSHNTWGLPGSTTIVATKRKRKTATFNLSPGLGLKHASHGACLSNCLPSPCSLKTTPELVEFNCPIRSPLLRYPLEVRERIYGYFLRSPKPIIMNYDWKAIRRCPNFTINKILFICKQITAEALSFLYKNNTFYALLRESKSLPDWGISKIPFTYLNLIKNVILECPKDNWDLNWYHTAAKSIRTLALAKPVLNTLAIVMSPQQVQLSSAALGLEAAPITFADFLWEDGEVFAAIMKLGCKNLKVVMKKDDGRRLMLEVAVNRIFTTSDDQNDWLKKDMPYQQGRENLKKEIKVELAALKDKFEQIFNDEKAVAMGWCRVMGRDERLVKDQRRQSNREMSAKLLKYRFGSECSSI</sequence>
<dbReference type="PANTHER" id="PTHR42085:SF2">
    <property type="entry name" value="F-BOX DOMAIN-CONTAINING PROTEIN"/>
    <property type="match status" value="1"/>
</dbReference>
<dbReference type="PANTHER" id="PTHR42085">
    <property type="entry name" value="F-BOX DOMAIN-CONTAINING PROTEIN"/>
    <property type="match status" value="1"/>
</dbReference>
<protein>
    <recommendedName>
        <fullName evidence="4">F-box domain-containing protein</fullName>
    </recommendedName>
</protein>
<keyword evidence="3" id="KW-1185">Reference proteome</keyword>
<comment type="caution">
    <text evidence="2">The sequence shown here is derived from an EMBL/GenBank/DDBJ whole genome shotgun (WGS) entry which is preliminary data.</text>
</comment>
<evidence type="ECO:0000313" key="3">
    <source>
        <dbReference type="Proteomes" id="UP000326757"/>
    </source>
</evidence>
<gene>
    <name evidence="2" type="ORF">EYC80_003939</name>
</gene>
<reference evidence="2 3" key="1">
    <citation type="submission" date="2019-06" db="EMBL/GenBank/DDBJ databases">
        <title>Genome Sequence of the Brown Rot Fungal Pathogen Monilinia laxa.</title>
        <authorList>
            <person name="De Miccolis Angelini R.M."/>
            <person name="Landi L."/>
            <person name="Abate D."/>
            <person name="Pollastro S."/>
            <person name="Romanazzi G."/>
            <person name="Faretra F."/>
        </authorList>
    </citation>
    <scope>NUCLEOTIDE SEQUENCE [LARGE SCALE GENOMIC DNA]</scope>
    <source>
        <strain evidence="2 3">Mlax316</strain>
    </source>
</reference>